<feature type="compositionally biased region" description="Polar residues" evidence="5">
    <location>
        <begin position="68"/>
        <end position="80"/>
    </location>
</feature>
<dbReference type="SMART" id="SM00575">
    <property type="entry name" value="ZnF_PMZ"/>
    <property type="match status" value="1"/>
</dbReference>
<keyword evidence="3" id="KW-0862">Zinc</keyword>
<dbReference type="InterPro" id="IPR007527">
    <property type="entry name" value="Znf_SWIM"/>
</dbReference>
<protein>
    <recommendedName>
        <fullName evidence="6">SWIM-type domain-containing protein</fullName>
    </recommendedName>
</protein>
<keyword evidence="8" id="KW-1185">Reference proteome</keyword>
<proteinExistence type="predicted"/>
<dbReference type="GO" id="GO:0008270">
    <property type="term" value="F:zinc ion binding"/>
    <property type="evidence" value="ECO:0007669"/>
    <property type="project" value="UniProtKB-KW"/>
</dbReference>
<dbReference type="InterPro" id="IPR006564">
    <property type="entry name" value="Znf_PMZ"/>
</dbReference>
<organism evidence="7 8">
    <name type="scientific">Aegilops tauschii subsp. strangulata</name>
    <name type="common">Goatgrass</name>
    <dbReference type="NCBI Taxonomy" id="200361"/>
    <lineage>
        <taxon>Eukaryota</taxon>
        <taxon>Viridiplantae</taxon>
        <taxon>Streptophyta</taxon>
        <taxon>Embryophyta</taxon>
        <taxon>Tracheophyta</taxon>
        <taxon>Spermatophyta</taxon>
        <taxon>Magnoliopsida</taxon>
        <taxon>Liliopsida</taxon>
        <taxon>Poales</taxon>
        <taxon>Poaceae</taxon>
        <taxon>BOP clade</taxon>
        <taxon>Pooideae</taxon>
        <taxon>Triticodae</taxon>
        <taxon>Triticeae</taxon>
        <taxon>Triticinae</taxon>
        <taxon>Aegilops</taxon>
    </lineage>
</organism>
<evidence type="ECO:0000256" key="3">
    <source>
        <dbReference type="ARBA" id="ARBA00022833"/>
    </source>
</evidence>
<dbReference type="PROSITE" id="PS50966">
    <property type="entry name" value="ZF_SWIM"/>
    <property type="match status" value="1"/>
</dbReference>
<feature type="domain" description="SWIM-type" evidence="6">
    <location>
        <begin position="1"/>
        <end position="27"/>
    </location>
</feature>
<feature type="region of interest" description="Disordered" evidence="5">
    <location>
        <begin position="60"/>
        <end position="89"/>
    </location>
</feature>
<reference evidence="8" key="1">
    <citation type="journal article" date="2014" name="Science">
        <title>Ancient hybridizations among the ancestral genomes of bread wheat.</title>
        <authorList>
            <consortium name="International Wheat Genome Sequencing Consortium,"/>
            <person name="Marcussen T."/>
            <person name="Sandve S.R."/>
            <person name="Heier L."/>
            <person name="Spannagl M."/>
            <person name="Pfeifer M."/>
            <person name="Jakobsen K.S."/>
            <person name="Wulff B.B."/>
            <person name="Steuernagel B."/>
            <person name="Mayer K.F."/>
            <person name="Olsen O.A."/>
        </authorList>
    </citation>
    <scope>NUCLEOTIDE SEQUENCE [LARGE SCALE GENOMIC DNA]</scope>
    <source>
        <strain evidence="8">cv. AL8/78</strain>
    </source>
</reference>
<evidence type="ECO:0000259" key="6">
    <source>
        <dbReference type="PROSITE" id="PS50966"/>
    </source>
</evidence>
<keyword evidence="2 4" id="KW-0863">Zinc-finger</keyword>
<evidence type="ECO:0000256" key="4">
    <source>
        <dbReference type="PROSITE-ProRule" id="PRU00325"/>
    </source>
</evidence>
<evidence type="ECO:0000256" key="5">
    <source>
        <dbReference type="SAM" id="MobiDB-lite"/>
    </source>
</evidence>
<sequence length="89" mass="10361">HRTCGCRKWDMTAMPCNHAVSAIVKAKLQPEDFVDDFFKKAMYKKSIWPYHISCPWSKSVAKDKNSGHRASSFQRQSWEATNKEEEKPI</sequence>
<evidence type="ECO:0000256" key="2">
    <source>
        <dbReference type="ARBA" id="ARBA00022771"/>
    </source>
</evidence>
<reference evidence="7" key="3">
    <citation type="journal article" date="2017" name="Nature">
        <title>Genome sequence of the progenitor of the wheat D genome Aegilops tauschii.</title>
        <authorList>
            <person name="Luo M.C."/>
            <person name="Gu Y.Q."/>
            <person name="Puiu D."/>
            <person name="Wang H."/>
            <person name="Twardziok S.O."/>
            <person name="Deal K.R."/>
            <person name="Huo N."/>
            <person name="Zhu T."/>
            <person name="Wang L."/>
            <person name="Wang Y."/>
            <person name="McGuire P.E."/>
            <person name="Liu S."/>
            <person name="Long H."/>
            <person name="Ramasamy R.K."/>
            <person name="Rodriguez J.C."/>
            <person name="Van S.L."/>
            <person name="Yuan L."/>
            <person name="Wang Z."/>
            <person name="Xia Z."/>
            <person name="Xiao L."/>
            <person name="Anderson O.D."/>
            <person name="Ouyang S."/>
            <person name="Liang Y."/>
            <person name="Zimin A.V."/>
            <person name="Pertea G."/>
            <person name="Qi P."/>
            <person name="Bennetzen J.L."/>
            <person name="Dai X."/>
            <person name="Dawson M.W."/>
            <person name="Muller H.G."/>
            <person name="Kugler K."/>
            <person name="Rivarola-Duarte L."/>
            <person name="Spannagl M."/>
            <person name="Mayer K.F.X."/>
            <person name="Lu F.H."/>
            <person name="Bevan M.W."/>
            <person name="Leroy P."/>
            <person name="Li P."/>
            <person name="You F.M."/>
            <person name="Sun Q."/>
            <person name="Liu Z."/>
            <person name="Lyons E."/>
            <person name="Wicker T."/>
            <person name="Salzberg S.L."/>
            <person name="Devos K.M."/>
            <person name="Dvorak J."/>
        </authorList>
    </citation>
    <scope>NUCLEOTIDE SEQUENCE [LARGE SCALE GENOMIC DNA]</scope>
    <source>
        <strain evidence="7">cv. AL8/78</strain>
    </source>
</reference>
<dbReference type="EnsemblPlants" id="AET3Gv20115400.1">
    <property type="protein sequence ID" value="AET3Gv20115400.1"/>
    <property type="gene ID" value="AET3Gv20115400"/>
</dbReference>
<keyword evidence="1" id="KW-0479">Metal-binding</keyword>
<evidence type="ECO:0000313" key="7">
    <source>
        <dbReference type="EnsemblPlants" id="AET3Gv20115400.1"/>
    </source>
</evidence>
<name>A0A453DV90_AEGTS</name>
<accession>A0A453DV90</accession>
<dbReference type="Gramene" id="AET3Gv20115400.1">
    <property type="protein sequence ID" value="AET3Gv20115400.1"/>
    <property type="gene ID" value="AET3Gv20115400"/>
</dbReference>
<evidence type="ECO:0000313" key="8">
    <source>
        <dbReference type="Proteomes" id="UP000015105"/>
    </source>
</evidence>
<dbReference type="AlphaFoldDB" id="A0A453DV90"/>
<dbReference type="Proteomes" id="UP000015105">
    <property type="component" value="Chromosome 3D"/>
</dbReference>
<evidence type="ECO:0000256" key="1">
    <source>
        <dbReference type="ARBA" id="ARBA00022723"/>
    </source>
</evidence>
<reference evidence="8" key="2">
    <citation type="journal article" date="2017" name="Nat. Plants">
        <title>The Aegilops tauschii genome reveals multiple impacts of transposons.</title>
        <authorList>
            <person name="Zhao G."/>
            <person name="Zou C."/>
            <person name="Li K."/>
            <person name="Wang K."/>
            <person name="Li T."/>
            <person name="Gao L."/>
            <person name="Zhang X."/>
            <person name="Wang H."/>
            <person name="Yang Z."/>
            <person name="Liu X."/>
            <person name="Jiang W."/>
            <person name="Mao L."/>
            <person name="Kong X."/>
            <person name="Jiao Y."/>
            <person name="Jia J."/>
        </authorList>
    </citation>
    <scope>NUCLEOTIDE SEQUENCE [LARGE SCALE GENOMIC DNA]</scope>
    <source>
        <strain evidence="8">cv. AL8/78</strain>
    </source>
</reference>
<reference evidence="7" key="4">
    <citation type="submission" date="2019-03" db="UniProtKB">
        <authorList>
            <consortium name="EnsemblPlants"/>
        </authorList>
    </citation>
    <scope>IDENTIFICATION</scope>
</reference>
<reference evidence="7" key="5">
    <citation type="journal article" date="2021" name="G3 (Bethesda)">
        <title>Aegilops tauschii genome assembly Aet v5.0 features greater sequence contiguity and improved annotation.</title>
        <authorList>
            <person name="Wang L."/>
            <person name="Zhu T."/>
            <person name="Rodriguez J.C."/>
            <person name="Deal K.R."/>
            <person name="Dubcovsky J."/>
            <person name="McGuire P.E."/>
            <person name="Lux T."/>
            <person name="Spannagl M."/>
            <person name="Mayer K.F.X."/>
            <person name="Baldrich P."/>
            <person name="Meyers B.C."/>
            <person name="Huo N."/>
            <person name="Gu Y.Q."/>
            <person name="Zhou H."/>
            <person name="Devos K.M."/>
            <person name="Bennetzen J.L."/>
            <person name="Unver T."/>
            <person name="Budak H."/>
            <person name="Gulick P.J."/>
            <person name="Galiba G."/>
            <person name="Kalapos B."/>
            <person name="Nelson D.R."/>
            <person name="Li P."/>
            <person name="You F.M."/>
            <person name="Luo M.C."/>
            <person name="Dvorak J."/>
        </authorList>
    </citation>
    <scope>NUCLEOTIDE SEQUENCE [LARGE SCALE GENOMIC DNA]</scope>
    <source>
        <strain evidence="7">cv. AL8/78</strain>
    </source>
</reference>